<dbReference type="EMBL" id="SGWW01000001">
    <property type="protein sequence ID" value="RZS59501.1"/>
    <property type="molecule type" value="Genomic_DNA"/>
</dbReference>
<feature type="transmembrane region" description="Helical" evidence="1">
    <location>
        <begin position="7"/>
        <end position="27"/>
    </location>
</feature>
<feature type="transmembrane region" description="Helical" evidence="1">
    <location>
        <begin position="33"/>
        <end position="51"/>
    </location>
</feature>
<protein>
    <recommendedName>
        <fullName evidence="2">CD-NTase-associated protein 15 domain-containing protein</fullName>
    </recommendedName>
</protein>
<gene>
    <name evidence="3" type="ORF">EV141_0728</name>
</gene>
<proteinExistence type="predicted"/>
<organism evidence="3 4">
    <name type="scientific">Microcella putealis</name>
    <dbReference type="NCBI Taxonomy" id="337005"/>
    <lineage>
        <taxon>Bacteria</taxon>
        <taxon>Bacillati</taxon>
        <taxon>Actinomycetota</taxon>
        <taxon>Actinomycetes</taxon>
        <taxon>Micrococcales</taxon>
        <taxon>Microbacteriaceae</taxon>
        <taxon>Microcella</taxon>
    </lineage>
</organism>
<evidence type="ECO:0000259" key="2">
    <source>
        <dbReference type="Pfam" id="PF18153"/>
    </source>
</evidence>
<comment type="caution">
    <text evidence="3">The sequence shown here is derived from an EMBL/GenBank/DDBJ whole genome shotgun (WGS) entry which is preliminary data.</text>
</comment>
<accession>A0A4Q7LXT0</accession>
<evidence type="ECO:0000256" key="1">
    <source>
        <dbReference type="SAM" id="Phobius"/>
    </source>
</evidence>
<dbReference type="OrthoDB" id="3828223at2"/>
<sequence length="214" mass="23995">MVGKTLLTAMAVIISAVFVVGSWITTGTPNIEFLRFFSLAVFFCSLLLILWDQWAWKLRPFQLLPGVPRDVSGTWEATLDSLWIDPETKKSPDPKTVYIVIRQTSSNASVILISNESKSKSSIARVIKEDGSWLIHYVYTNEPQVDLRAKSPIHHGSGVLSIVGHPAQRVAGSYWTDRDSKGKLTLERRSTEYAEDFKGGTDIFTYVKGQKDSR</sequence>
<dbReference type="RefSeq" id="WP_130484579.1">
    <property type="nucleotide sequence ID" value="NZ_SGWW01000001.1"/>
</dbReference>
<dbReference type="AlphaFoldDB" id="A0A4Q7LXT0"/>
<keyword evidence="1" id="KW-1133">Transmembrane helix</keyword>
<keyword evidence="1" id="KW-0812">Transmembrane</keyword>
<dbReference type="Pfam" id="PF18153">
    <property type="entry name" value="Cap15_CD_rec"/>
    <property type="match status" value="1"/>
</dbReference>
<evidence type="ECO:0000313" key="4">
    <source>
        <dbReference type="Proteomes" id="UP000293519"/>
    </source>
</evidence>
<evidence type="ECO:0000313" key="3">
    <source>
        <dbReference type="EMBL" id="RZS59501.1"/>
    </source>
</evidence>
<dbReference type="InterPro" id="IPR041208">
    <property type="entry name" value="Cap15"/>
</dbReference>
<keyword evidence="1" id="KW-0472">Membrane</keyword>
<name>A0A4Q7LXT0_9MICO</name>
<feature type="domain" description="CD-NTase-associated protein 15" evidence="2">
    <location>
        <begin position="70"/>
        <end position="188"/>
    </location>
</feature>
<reference evidence="3 4" key="1">
    <citation type="journal article" date="2015" name="Stand. Genomic Sci.">
        <title>Genomic Encyclopedia of Bacterial and Archaeal Type Strains, Phase III: the genomes of soil and plant-associated and newly described type strains.</title>
        <authorList>
            <person name="Whitman W.B."/>
            <person name="Woyke T."/>
            <person name="Klenk H.P."/>
            <person name="Zhou Y."/>
            <person name="Lilburn T.G."/>
            <person name="Beck B.J."/>
            <person name="De Vos P."/>
            <person name="Vandamme P."/>
            <person name="Eisen J.A."/>
            <person name="Garrity G."/>
            <person name="Hugenholtz P."/>
            <person name="Kyrpides N.C."/>
        </authorList>
    </citation>
    <scope>NUCLEOTIDE SEQUENCE [LARGE SCALE GENOMIC DNA]</scope>
    <source>
        <strain evidence="3 4">CV2</strain>
    </source>
</reference>
<dbReference type="Proteomes" id="UP000293519">
    <property type="component" value="Unassembled WGS sequence"/>
</dbReference>
<keyword evidence="4" id="KW-1185">Reference proteome</keyword>